<feature type="domain" description="HTH cro/C1-type" evidence="3">
    <location>
        <begin position="10"/>
        <end position="64"/>
    </location>
</feature>
<dbReference type="PANTHER" id="PTHR46558:SF11">
    <property type="entry name" value="HTH-TYPE TRANSCRIPTIONAL REGULATOR XRE"/>
    <property type="match status" value="1"/>
</dbReference>
<dbReference type="InterPro" id="IPR010982">
    <property type="entry name" value="Lambda_DNA-bd_dom_sf"/>
</dbReference>
<feature type="transmembrane region" description="Helical" evidence="2">
    <location>
        <begin position="126"/>
        <end position="148"/>
    </location>
</feature>
<accession>A0A9D1W1M7</accession>
<reference evidence="4" key="2">
    <citation type="submission" date="2021-04" db="EMBL/GenBank/DDBJ databases">
        <authorList>
            <person name="Gilroy R."/>
        </authorList>
    </citation>
    <scope>NUCLEOTIDE SEQUENCE</scope>
    <source>
        <strain evidence="4">2189</strain>
    </source>
</reference>
<protein>
    <submittedName>
        <fullName evidence="4">Helix-turn-helix transcriptional regulator</fullName>
    </submittedName>
</protein>
<feature type="transmembrane region" description="Helical" evidence="2">
    <location>
        <begin position="98"/>
        <end position="120"/>
    </location>
</feature>
<name>A0A9D1W1M7_9FIRM</name>
<dbReference type="PANTHER" id="PTHR46558">
    <property type="entry name" value="TRACRIPTIONAL REGULATORY PROTEIN-RELATED-RELATED"/>
    <property type="match status" value="1"/>
</dbReference>
<feature type="transmembrane region" description="Helical" evidence="2">
    <location>
        <begin position="430"/>
        <end position="453"/>
    </location>
</feature>
<reference evidence="4" key="1">
    <citation type="journal article" date="2021" name="PeerJ">
        <title>Extensive microbial diversity within the chicken gut microbiome revealed by metagenomics and culture.</title>
        <authorList>
            <person name="Gilroy R."/>
            <person name="Ravi A."/>
            <person name="Getino M."/>
            <person name="Pursley I."/>
            <person name="Horton D.L."/>
            <person name="Alikhan N.F."/>
            <person name="Baker D."/>
            <person name="Gharbi K."/>
            <person name="Hall N."/>
            <person name="Watson M."/>
            <person name="Adriaenssens E.M."/>
            <person name="Foster-Nyarko E."/>
            <person name="Jarju S."/>
            <person name="Secka A."/>
            <person name="Antonio M."/>
            <person name="Oren A."/>
            <person name="Chaudhuri R.R."/>
            <person name="La Ragione R."/>
            <person name="Hildebrand F."/>
            <person name="Pallen M.J."/>
        </authorList>
    </citation>
    <scope>NUCLEOTIDE SEQUENCE</scope>
    <source>
        <strain evidence="4">2189</strain>
    </source>
</reference>
<keyword evidence="1" id="KW-0238">DNA-binding</keyword>
<dbReference type="Proteomes" id="UP000886847">
    <property type="component" value="Unassembled WGS sequence"/>
</dbReference>
<dbReference type="Gene3D" id="1.10.260.40">
    <property type="entry name" value="lambda repressor-like DNA-binding domains"/>
    <property type="match status" value="1"/>
</dbReference>
<keyword evidence="2" id="KW-0472">Membrane</keyword>
<evidence type="ECO:0000313" key="4">
    <source>
        <dbReference type="EMBL" id="HIX51020.1"/>
    </source>
</evidence>
<comment type="caution">
    <text evidence="4">The sequence shown here is derived from an EMBL/GenBank/DDBJ whole genome shotgun (WGS) entry which is preliminary data.</text>
</comment>
<keyword evidence="2" id="KW-0812">Transmembrane</keyword>
<dbReference type="InterPro" id="IPR001387">
    <property type="entry name" value="Cro/C1-type_HTH"/>
</dbReference>
<dbReference type="AlphaFoldDB" id="A0A9D1W1M7"/>
<gene>
    <name evidence="4" type="ORF">H9851_07070</name>
</gene>
<feature type="transmembrane region" description="Helical" evidence="2">
    <location>
        <begin position="175"/>
        <end position="194"/>
    </location>
</feature>
<sequence length="471" mass="50607">MTKTDVGGFLAALRKAKGYTQAEAAELLGVSNKTVSNWETGVSSPDISMLPALAELYGVTCDEIARGQRIAPAESERATSAKREKAMARLLEKQRADLFAACCICGGLTVLGIILALAVGCGALESLIGFFVGLIPIAASAVTAAVMVRRIRFAAGGEAESAGQAKLLRAADSSLFWLLLADIAAFGFIFPHAFAPVHTGLNLEDALLAGTAAALLFAAAAAVIYAVARAARKNKAVQAAVAAGSVPPERAKAMRRRSLLPVWLFALPSTAAILLCPFLFVLAANVTVYIEGDKTNTFDTVQEMEAFAEESELFADFAHELVSEEEPQEGEADRCALVYRFAEAPAELLAYYNYEEREDGLYVTVYEYSYEAVTEEGTKTHELLARNPKLQGGVEQIEADEAWGVCSIRYAPDLQTSATVRLRSMLQSGLYAGAIGFGCLYLIYLAVSIPLYARKKKQWLREEDAKKNAAN</sequence>
<dbReference type="SUPFAM" id="SSF47413">
    <property type="entry name" value="lambda repressor-like DNA-binding domains"/>
    <property type="match status" value="1"/>
</dbReference>
<evidence type="ECO:0000259" key="3">
    <source>
        <dbReference type="PROSITE" id="PS50943"/>
    </source>
</evidence>
<feature type="transmembrane region" description="Helical" evidence="2">
    <location>
        <begin position="262"/>
        <end position="290"/>
    </location>
</feature>
<keyword evidence="2" id="KW-1133">Transmembrane helix</keyword>
<dbReference type="GO" id="GO:0003677">
    <property type="term" value="F:DNA binding"/>
    <property type="evidence" value="ECO:0007669"/>
    <property type="project" value="UniProtKB-KW"/>
</dbReference>
<organism evidence="4 5">
    <name type="scientific">Candidatus Borkfalkia faecavium</name>
    <dbReference type="NCBI Taxonomy" id="2838508"/>
    <lineage>
        <taxon>Bacteria</taxon>
        <taxon>Bacillati</taxon>
        <taxon>Bacillota</taxon>
        <taxon>Clostridia</taxon>
        <taxon>Christensenellales</taxon>
        <taxon>Christensenellaceae</taxon>
        <taxon>Candidatus Borkfalkia</taxon>
    </lineage>
</organism>
<feature type="transmembrane region" description="Helical" evidence="2">
    <location>
        <begin position="206"/>
        <end position="228"/>
    </location>
</feature>
<evidence type="ECO:0000256" key="2">
    <source>
        <dbReference type="SAM" id="Phobius"/>
    </source>
</evidence>
<evidence type="ECO:0000313" key="5">
    <source>
        <dbReference type="Proteomes" id="UP000886847"/>
    </source>
</evidence>
<dbReference type="CDD" id="cd00093">
    <property type="entry name" value="HTH_XRE"/>
    <property type="match status" value="1"/>
</dbReference>
<dbReference type="SMART" id="SM00530">
    <property type="entry name" value="HTH_XRE"/>
    <property type="match status" value="1"/>
</dbReference>
<dbReference type="EMBL" id="DXEW01000034">
    <property type="protein sequence ID" value="HIX51020.1"/>
    <property type="molecule type" value="Genomic_DNA"/>
</dbReference>
<proteinExistence type="predicted"/>
<evidence type="ECO:0000256" key="1">
    <source>
        <dbReference type="ARBA" id="ARBA00023125"/>
    </source>
</evidence>
<dbReference type="PROSITE" id="PS50943">
    <property type="entry name" value="HTH_CROC1"/>
    <property type="match status" value="1"/>
</dbReference>
<dbReference type="Pfam" id="PF01381">
    <property type="entry name" value="HTH_3"/>
    <property type="match status" value="1"/>
</dbReference>